<dbReference type="eggNOG" id="COG3464">
    <property type="taxonomic scope" value="Bacteria"/>
</dbReference>
<evidence type="ECO:0000313" key="2">
    <source>
        <dbReference type="EMBL" id="EFW05478.1"/>
    </source>
</evidence>
<dbReference type="RefSeq" id="WP_008788391.1">
    <property type="nucleotide sequence ID" value="NZ_AKCB01000002.1"/>
</dbReference>
<comment type="similarity">
    <text evidence="1">Belongs to the UPF0236 family.</text>
</comment>
<gene>
    <name evidence="2" type="ORF">HMPREF9488_01275</name>
</gene>
<dbReference type="Pfam" id="PF06782">
    <property type="entry name" value="UPF0236"/>
    <property type="match status" value="1"/>
</dbReference>
<evidence type="ECO:0008006" key="4">
    <source>
        <dbReference type="Google" id="ProtNLM"/>
    </source>
</evidence>
<name>E7G937_9FIRM</name>
<dbReference type="GeneID" id="78230910"/>
<evidence type="ECO:0000256" key="1">
    <source>
        <dbReference type="ARBA" id="ARBA00006539"/>
    </source>
</evidence>
<dbReference type="STRING" id="100884.GCA_000269565_03116"/>
<protein>
    <recommendedName>
        <fullName evidence="4">Transposase</fullName>
    </recommendedName>
</protein>
<comment type="caution">
    <text evidence="2">The sequence shown here is derived from an EMBL/GenBank/DDBJ whole genome shotgun (WGS) entry which is preliminary data.</text>
</comment>
<dbReference type="EMBL" id="ADKX01000023">
    <property type="protein sequence ID" value="EFW05478.1"/>
    <property type="molecule type" value="Genomic_DNA"/>
</dbReference>
<dbReference type="InterPro" id="IPR009620">
    <property type="entry name" value="UPF0236"/>
</dbReference>
<organism evidence="2 3">
    <name type="scientific">Coprobacillus cateniformis</name>
    <dbReference type="NCBI Taxonomy" id="100884"/>
    <lineage>
        <taxon>Bacteria</taxon>
        <taxon>Bacillati</taxon>
        <taxon>Bacillota</taxon>
        <taxon>Erysipelotrichia</taxon>
        <taxon>Erysipelotrichales</taxon>
        <taxon>Coprobacillaceae</taxon>
        <taxon>Coprobacillus</taxon>
    </lineage>
</organism>
<proteinExistence type="inferred from homology"/>
<dbReference type="HOGENOM" id="CLU_1169092_0_0_9"/>
<reference evidence="2 3" key="1">
    <citation type="submission" date="2010-12" db="EMBL/GenBank/DDBJ databases">
        <title>The Genome Sequence of Coprobacillus sp. strain 29_1.</title>
        <authorList>
            <consortium name="The Broad Institute Genome Sequencing Platform"/>
            <person name="Earl A."/>
            <person name="Ward D."/>
            <person name="Feldgarden M."/>
            <person name="Gevers D."/>
            <person name="Daigneault M."/>
            <person name="Sibley C.D."/>
            <person name="White A."/>
            <person name="Strauss J."/>
            <person name="Allen-Vercoe E."/>
            <person name="Young S.K."/>
            <person name="Zeng Q."/>
            <person name="Gargeya S."/>
            <person name="Fitzgerald M."/>
            <person name="Haas B."/>
            <person name="Abouelleil A."/>
            <person name="Alvarado L."/>
            <person name="Arachchi H.M."/>
            <person name="Berlin A."/>
            <person name="Brown A."/>
            <person name="Chapman S.B."/>
            <person name="Chen Z."/>
            <person name="Dunbar C."/>
            <person name="Freedman E."/>
            <person name="Gearin G."/>
            <person name="Gellesch M."/>
            <person name="Goldberg J."/>
            <person name="Griggs A."/>
            <person name="Gujja S."/>
            <person name="Heilman E."/>
            <person name="Heiman D."/>
            <person name="Howarth C."/>
            <person name="Larson L."/>
            <person name="Lui A."/>
            <person name="MacDonald P.J.P."/>
            <person name="Mehta T."/>
            <person name="Montmayeur A."/>
            <person name="Murphy C."/>
            <person name="Neiman D."/>
            <person name="Pearson M."/>
            <person name="Priest M."/>
            <person name="Roberts A."/>
            <person name="Saif S."/>
            <person name="Shea T."/>
            <person name="Shenoy N."/>
            <person name="Sisk P."/>
            <person name="Stolte C."/>
            <person name="Sykes S."/>
            <person name="White J."/>
            <person name="Yandava C."/>
            <person name="Nusbaum C."/>
            <person name="Birren B."/>
        </authorList>
    </citation>
    <scope>NUCLEOTIDE SEQUENCE [LARGE SCALE GENOMIC DNA]</scope>
    <source>
        <strain evidence="2 3">29_1</strain>
    </source>
</reference>
<evidence type="ECO:0000313" key="3">
    <source>
        <dbReference type="Proteomes" id="UP000003157"/>
    </source>
</evidence>
<sequence>MSIILSHFQPISTPFHFFDSSIYSSHNPLLWESNYLNFSSQLIQQLFIDYLRNIDECFFHSDERKNSYYSKDKQPRTLVTLFGTITFTRRRYTNRSTGNSFHYIDYLLGISQYQRVTNQVVSQIFHNVSCDHDSYRKATQPFGLSKSFAYYQIKKLKTDVFMPYLNKPITCDNLHIVADEDHIALQNKNKPRKRNSINSYMLRHVTIFTEITKICKNRNKLENRMILTQRAISNFFI</sequence>
<keyword evidence="3" id="KW-1185">Reference proteome</keyword>
<dbReference type="Proteomes" id="UP000003157">
    <property type="component" value="Unassembled WGS sequence"/>
</dbReference>
<accession>E7G937</accession>
<dbReference type="AlphaFoldDB" id="E7G937"/>
<dbReference type="OrthoDB" id="2162583at2"/>